<dbReference type="InterPro" id="IPR000073">
    <property type="entry name" value="AB_hydrolase_1"/>
</dbReference>
<dbReference type="Proteomes" id="UP001166291">
    <property type="component" value="Unassembled WGS sequence"/>
</dbReference>
<keyword evidence="3" id="KW-1185">Reference proteome</keyword>
<keyword evidence="2" id="KW-0378">Hydrolase</keyword>
<dbReference type="GO" id="GO:0016787">
    <property type="term" value="F:hydrolase activity"/>
    <property type="evidence" value="ECO:0007669"/>
    <property type="project" value="UniProtKB-KW"/>
</dbReference>
<name>A0ABS6VST8_9GAMM</name>
<reference evidence="2" key="1">
    <citation type="submission" date="2021-07" db="EMBL/GenBank/DDBJ databases">
        <title>Zhongshania sp. CAU 1632 isolated from seawater.</title>
        <authorList>
            <person name="Kim W."/>
        </authorList>
    </citation>
    <scope>NUCLEOTIDE SEQUENCE</scope>
    <source>
        <strain evidence="2">CAU 1632</strain>
    </source>
</reference>
<evidence type="ECO:0000313" key="3">
    <source>
        <dbReference type="Proteomes" id="UP001166291"/>
    </source>
</evidence>
<comment type="caution">
    <text evidence="2">The sequence shown here is derived from an EMBL/GenBank/DDBJ whole genome shotgun (WGS) entry which is preliminary data.</text>
</comment>
<dbReference type="RefSeq" id="WP_219043609.1">
    <property type="nucleotide sequence ID" value="NZ_JAHWDQ010000002.1"/>
</dbReference>
<protein>
    <submittedName>
        <fullName evidence="2">Alpha/beta fold hydrolase</fullName>
    </submittedName>
</protein>
<dbReference type="EMBL" id="JAHWDQ010000002">
    <property type="protein sequence ID" value="MBW2941374.1"/>
    <property type="molecule type" value="Genomic_DNA"/>
</dbReference>
<dbReference type="Pfam" id="PF00561">
    <property type="entry name" value="Abhydrolase_1"/>
    <property type="match status" value="1"/>
</dbReference>
<dbReference type="PANTHER" id="PTHR46438:SF11">
    <property type="entry name" value="LIPASE-RELATED"/>
    <property type="match status" value="1"/>
</dbReference>
<proteinExistence type="predicted"/>
<organism evidence="2 3">
    <name type="scientific">Zhongshania aquimaris</name>
    <dbReference type="NCBI Taxonomy" id="2857107"/>
    <lineage>
        <taxon>Bacteria</taxon>
        <taxon>Pseudomonadati</taxon>
        <taxon>Pseudomonadota</taxon>
        <taxon>Gammaproteobacteria</taxon>
        <taxon>Cellvibrionales</taxon>
        <taxon>Spongiibacteraceae</taxon>
        <taxon>Zhongshania</taxon>
    </lineage>
</organism>
<dbReference type="PANTHER" id="PTHR46438">
    <property type="entry name" value="ALPHA/BETA-HYDROLASES SUPERFAMILY PROTEIN"/>
    <property type="match status" value="1"/>
</dbReference>
<evidence type="ECO:0000313" key="2">
    <source>
        <dbReference type="EMBL" id="MBW2941374.1"/>
    </source>
</evidence>
<gene>
    <name evidence="2" type="ORF">KXJ70_11315</name>
</gene>
<evidence type="ECO:0000259" key="1">
    <source>
        <dbReference type="Pfam" id="PF00561"/>
    </source>
</evidence>
<feature type="domain" description="AB hydrolase-1" evidence="1">
    <location>
        <begin position="26"/>
        <end position="259"/>
    </location>
</feature>
<accession>A0ABS6VST8</accession>
<sequence length="274" mass="30133">MSLPEGKFCEIGSDLNIHYHEAGTGPVLVFIHGSGPGASGYSNFKLNYPAMADAGYRVIVPDLIGYGFSSKPSDREYHLDFFSDCLMSLLDKLGVDDCVLIGNSLGGAIAISLSLRFPERVNKLILMAPGGIEDISVYMGMKGIQTMMSGFLSDEKLTPDGLKNLLKLQLFAPDTMQDVLEQAVSERFPVMEQQPAEVLSTLKVPDQTDALSQISCPILGFWGMNDLFCPPSGAIKILERCNNTRFQLLTECGHWVMVEYPELFNRECLAFLAE</sequence>